<evidence type="ECO:0000256" key="11">
    <source>
        <dbReference type="SAM" id="Phobius"/>
    </source>
</evidence>
<keyword evidence="9" id="KW-0325">Glycoprotein</keyword>
<evidence type="ECO:0000256" key="3">
    <source>
        <dbReference type="ARBA" id="ARBA00022475"/>
    </source>
</evidence>
<dbReference type="InterPro" id="IPR002159">
    <property type="entry name" value="CD36_fam"/>
</dbReference>
<accession>T1JN74</accession>
<dbReference type="PRINTS" id="PR01609">
    <property type="entry name" value="CD36FAMILY"/>
</dbReference>
<protein>
    <submittedName>
        <fullName evidence="12">Uncharacterized protein</fullName>
    </submittedName>
</protein>
<dbReference type="PhylomeDB" id="T1JN74"/>
<dbReference type="EMBL" id="JH430472">
    <property type="status" value="NOT_ANNOTATED_CDS"/>
    <property type="molecule type" value="Genomic_DNA"/>
</dbReference>
<evidence type="ECO:0000256" key="1">
    <source>
        <dbReference type="ARBA" id="ARBA00004651"/>
    </source>
</evidence>
<dbReference type="PRINTS" id="PR01610">
    <property type="entry name" value="CD36ANTIGEN"/>
</dbReference>
<dbReference type="InterPro" id="IPR005428">
    <property type="entry name" value="CD36/SCARB1/SNMP1"/>
</dbReference>
<organism evidence="12 13">
    <name type="scientific">Strigamia maritima</name>
    <name type="common">European centipede</name>
    <name type="synonym">Geophilus maritimus</name>
    <dbReference type="NCBI Taxonomy" id="126957"/>
    <lineage>
        <taxon>Eukaryota</taxon>
        <taxon>Metazoa</taxon>
        <taxon>Ecdysozoa</taxon>
        <taxon>Arthropoda</taxon>
        <taxon>Myriapoda</taxon>
        <taxon>Chilopoda</taxon>
        <taxon>Pleurostigmophora</taxon>
        <taxon>Geophilomorpha</taxon>
        <taxon>Linotaeniidae</taxon>
        <taxon>Strigamia</taxon>
    </lineage>
</organism>
<keyword evidence="8" id="KW-0675">Receptor</keyword>
<evidence type="ECO:0000256" key="4">
    <source>
        <dbReference type="ARBA" id="ARBA00022692"/>
    </source>
</evidence>
<evidence type="ECO:0000256" key="6">
    <source>
        <dbReference type="ARBA" id="ARBA00023136"/>
    </source>
</evidence>
<evidence type="ECO:0000256" key="8">
    <source>
        <dbReference type="ARBA" id="ARBA00023170"/>
    </source>
</evidence>
<feature type="disulfide bond" evidence="10">
    <location>
        <begin position="320"/>
        <end position="326"/>
    </location>
</feature>
<keyword evidence="7 10" id="KW-1015">Disulfide bond</keyword>
<proteinExistence type="inferred from homology"/>
<dbReference type="PANTHER" id="PTHR11923:SF51">
    <property type="entry name" value="LYSOSOME MEMBRANE PROTEIN 2"/>
    <property type="match status" value="1"/>
</dbReference>
<dbReference type="PANTHER" id="PTHR11923">
    <property type="entry name" value="SCAVENGER RECEPTOR CLASS B TYPE-1 SR-B1"/>
    <property type="match status" value="1"/>
</dbReference>
<dbReference type="STRING" id="126957.T1JN74"/>
<keyword evidence="3" id="KW-1003">Cell membrane</keyword>
<reference evidence="12" key="2">
    <citation type="submission" date="2015-02" db="UniProtKB">
        <authorList>
            <consortium name="EnsemblMetazoa"/>
        </authorList>
    </citation>
    <scope>IDENTIFICATION</scope>
</reference>
<keyword evidence="4 11" id="KW-0812">Transmembrane</keyword>
<feature type="disulfide bond" evidence="10">
    <location>
        <begin position="250"/>
        <end position="318"/>
    </location>
</feature>
<sequence>MKMKAPRRQAIAGFFGSAFLVIGAVLYAVFPMIRHIKIMEVMKLFNGSFAYSNWVENPVPVYLNLYLFNVTNPQDILMKGSKPILQELGPYTYEEVRKKINIHFNEDEDTVSYRELIKYTFIPDLSNGSLTDVVTTLNLPLTGMAMITEGKLSLAERMILPQMIKIFKSTPFITRTVYELTFTGYKDPLMIYLEAQTGKKILPNGTFGFFMKNITAKHSIYTGNKYPEKFMQLHSWNNKKSLNWWNTKYCNMINGTDGSAIKPFLTPEDKPYLFHSDFCRSFHMEFKEEKYIHGVKAYSYRFPTSVMASPNTEPENQCFCNKSKTCYKSGVFDISVCQPDGVPIVASLPHFYQGDDTYYNAVIGLNRSEELHRNILEVEPNLGATILGHKRIQVNMAVRPVKHIAQYKNFPNLIFPIFWMDENAEWDTEFRKSYYDTFVKPQEMYKILCYLLMSIGIVILTFVTYRIVQSLLNKSKQREIVHHLIKNSCSVSAEKCTSCAI</sequence>
<comment type="subcellular location">
    <subcellularLocation>
        <location evidence="1">Cell membrane</location>
        <topology evidence="1">Multi-pass membrane protein</topology>
    </subcellularLocation>
</comment>
<name>T1JN74_STRMM</name>
<evidence type="ECO:0000256" key="7">
    <source>
        <dbReference type="ARBA" id="ARBA00023157"/>
    </source>
</evidence>
<keyword evidence="13" id="KW-1185">Reference proteome</keyword>
<evidence type="ECO:0000256" key="2">
    <source>
        <dbReference type="ARBA" id="ARBA00010532"/>
    </source>
</evidence>
<dbReference type="GO" id="GO:0005044">
    <property type="term" value="F:scavenger receptor activity"/>
    <property type="evidence" value="ECO:0007669"/>
    <property type="project" value="TreeGrafter"/>
</dbReference>
<keyword evidence="6 11" id="KW-0472">Membrane</keyword>
<dbReference type="eggNOG" id="KOG3776">
    <property type="taxonomic scope" value="Eukaryota"/>
</dbReference>
<feature type="disulfide bond" evidence="10">
    <location>
        <begin position="279"/>
        <end position="337"/>
    </location>
</feature>
<evidence type="ECO:0000256" key="10">
    <source>
        <dbReference type="PIRSR" id="PIRSR605428-52"/>
    </source>
</evidence>
<dbReference type="Proteomes" id="UP000014500">
    <property type="component" value="Unassembled WGS sequence"/>
</dbReference>
<dbReference type="AlphaFoldDB" id="T1JN74"/>
<dbReference type="GO" id="GO:0005737">
    <property type="term" value="C:cytoplasm"/>
    <property type="evidence" value="ECO:0007669"/>
    <property type="project" value="TreeGrafter"/>
</dbReference>
<reference evidence="13" key="1">
    <citation type="submission" date="2011-05" db="EMBL/GenBank/DDBJ databases">
        <authorList>
            <person name="Richards S.R."/>
            <person name="Qu J."/>
            <person name="Jiang H."/>
            <person name="Jhangiani S.N."/>
            <person name="Agravi P."/>
            <person name="Goodspeed R."/>
            <person name="Gross S."/>
            <person name="Mandapat C."/>
            <person name="Jackson L."/>
            <person name="Mathew T."/>
            <person name="Pu L."/>
            <person name="Thornton R."/>
            <person name="Saada N."/>
            <person name="Wilczek-Boney K.B."/>
            <person name="Lee S."/>
            <person name="Kovar C."/>
            <person name="Wu Y."/>
            <person name="Scherer S.E."/>
            <person name="Worley K.C."/>
            <person name="Muzny D.M."/>
            <person name="Gibbs R."/>
        </authorList>
    </citation>
    <scope>NUCLEOTIDE SEQUENCE</scope>
    <source>
        <strain evidence="13">Brora</strain>
    </source>
</reference>
<dbReference type="Pfam" id="PF01130">
    <property type="entry name" value="CD36"/>
    <property type="match status" value="1"/>
</dbReference>
<evidence type="ECO:0000256" key="5">
    <source>
        <dbReference type="ARBA" id="ARBA00022989"/>
    </source>
</evidence>
<dbReference type="OMA" id="MAMITEG"/>
<evidence type="ECO:0000313" key="12">
    <source>
        <dbReference type="EnsemblMetazoa" id="SMAR015303-PA"/>
    </source>
</evidence>
<evidence type="ECO:0000313" key="13">
    <source>
        <dbReference type="Proteomes" id="UP000014500"/>
    </source>
</evidence>
<dbReference type="EnsemblMetazoa" id="SMAR015303-RA">
    <property type="protein sequence ID" value="SMAR015303-PA"/>
    <property type="gene ID" value="SMAR015303"/>
</dbReference>
<dbReference type="GO" id="GO:0005886">
    <property type="term" value="C:plasma membrane"/>
    <property type="evidence" value="ECO:0007669"/>
    <property type="project" value="UniProtKB-SubCell"/>
</dbReference>
<keyword evidence="5 11" id="KW-1133">Transmembrane helix</keyword>
<comment type="similarity">
    <text evidence="2">Belongs to the CD36 family.</text>
</comment>
<dbReference type="HOGENOM" id="CLU_019853_3_0_1"/>
<evidence type="ECO:0000256" key="9">
    <source>
        <dbReference type="ARBA" id="ARBA00023180"/>
    </source>
</evidence>
<feature type="transmembrane region" description="Helical" evidence="11">
    <location>
        <begin position="12"/>
        <end position="33"/>
    </location>
</feature>
<feature type="transmembrane region" description="Helical" evidence="11">
    <location>
        <begin position="450"/>
        <end position="468"/>
    </location>
</feature>